<sequence>MYTILVPVDADEDRARGQAAFVAELPSAETEIKAVITHALTKEEAEAPEEIRNVERISTVRLVRDYLEDHDVDVQLAEGQQPPADGIIDLAEEFDVDQIVMGSRKRSPTGKAVFGSVSQQVLLEADDPVTVVGSRAE</sequence>
<dbReference type="InterPro" id="IPR014729">
    <property type="entry name" value="Rossmann-like_a/b/a_fold"/>
</dbReference>
<dbReference type="EMBL" id="CP019154">
    <property type="protein sequence ID" value="AUG47763.1"/>
    <property type="molecule type" value="Genomic_DNA"/>
</dbReference>
<dbReference type="PANTHER" id="PTHR46268:SF6">
    <property type="entry name" value="UNIVERSAL STRESS PROTEIN UP12"/>
    <property type="match status" value="1"/>
</dbReference>
<dbReference type="Pfam" id="PF00582">
    <property type="entry name" value="Usp"/>
    <property type="match status" value="1"/>
</dbReference>
<dbReference type="SUPFAM" id="SSF52402">
    <property type="entry name" value="Adenine nucleotide alpha hydrolases-like"/>
    <property type="match status" value="1"/>
</dbReference>
<dbReference type="KEGG" id="hta:BVU17_09645"/>
<dbReference type="Proteomes" id="UP000242917">
    <property type="component" value="Chromosome I"/>
</dbReference>
<dbReference type="Gene3D" id="3.40.50.620">
    <property type="entry name" value="HUPs"/>
    <property type="match status" value="1"/>
</dbReference>
<dbReference type="OrthoDB" id="281037at2157"/>
<organism evidence="3 4">
    <name type="scientific">Haloarcula taiwanensis</name>
    <dbReference type="NCBI Taxonomy" id="1932004"/>
    <lineage>
        <taxon>Archaea</taxon>
        <taxon>Methanobacteriati</taxon>
        <taxon>Methanobacteriota</taxon>
        <taxon>Stenosarchaea group</taxon>
        <taxon>Halobacteria</taxon>
        <taxon>Halobacteriales</taxon>
        <taxon>Haloarculaceae</taxon>
        <taxon>Haloarcula</taxon>
    </lineage>
</organism>
<evidence type="ECO:0000259" key="2">
    <source>
        <dbReference type="Pfam" id="PF00582"/>
    </source>
</evidence>
<evidence type="ECO:0000313" key="3">
    <source>
        <dbReference type="EMBL" id="AUG47763.1"/>
    </source>
</evidence>
<dbReference type="InterPro" id="IPR006016">
    <property type="entry name" value="UspA"/>
</dbReference>
<accession>A0A2H4ZZ51</accession>
<feature type="domain" description="UspA" evidence="2">
    <location>
        <begin position="3"/>
        <end position="132"/>
    </location>
</feature>
<protein>
    <submittedName>
        <fullName evidence="3">Universal stress protein</fullName>
    </submittedName>
</protein>
<reference evidence="3 4" key="1">
    <citation type="submission" date="2017-01" db="EMBL/GenBank/DDBJ databases">
        <title>A Red Light-Sensitive Sensory Rhodopsin I From Haloarcula taiwanensis, A New Haloarchaeon Isolated From Taiwan.</title>
        <authorList>
            <person name="Yang C.-S."/>
            <person name="Han Y.-A."/>
            <person name="Chen P.-C."/>
            <person name="Ng W.V."/>
            <person name="Chen T.-W."/>
        </authorList>
    </citation>
    <scope>NUCLEOTIDE SEQUENCE [LARGE SCALE GENOMIC DNA]</scope>
    <source>
        <strain evidence="3 4">Taiwanensis</strain>
    </source>
</reference>
<proteinExistence type="inferred from homology"/>
<dbReference type="PRINTS" id="PR01438">
    <property type="entry name" value="UNVRSLSTRESS"/>
</dbReference>
<name>A0A2H4ZZ51_9EURY</name>
<keyword evidence="4" id="KW-1185">Reference proteome</keyword>
<comment type="similarity">
    <text evidence="1">Belongs to the universal stress protein A family.</text>
</comment>
<dbReference type="AlphaFoldDB" id="A0A2H4ZZ51"/>
<evidence type="ECO:0000256" key="1">
    <source>
        <dbReference type="ARBA" id="ARBA00008791"/>
    </source>
</evidence>
<dbReference type="InterPro" id="IPR006015">
    <property type="entry name" value="Universal_stress_UspA"/>
</dbReference>
<evidence type="ECO:0000313" key="4">
    <source>
        <dbReference type="Proteomes" id="UP000242917"/>
    </source>
</evidence>
<dbReference type="PANTHER" id="PTHR46268">
    <property type="entry name" value="STRESS RESPONSE PROTEIN NHAX"/>
    <property type="match status" value="1"/>
</dbReference>
<dbReference type="CDD" id="cd00293">
    <property type="entry name" value="USP-like"/>
    <property type="match status" value="1"/>
</dbReference>
<gene>
    <name evidence="3" type="ORF">BVU17_09645</name>
</gene>